<keyword evidence="1" id="KW-0472">Membrane</keyword>
<name>A0AAV8RWU7_ENSVE</name>
<evidence type="ECO:0000313" key="3">
    <source>
        <dbReference type="Proteomes" id="UP001222027"/>
    </source>
</evidence>
<dbReference type="AlphaFoldDB" id="A0AAV8RWU7"/>
<evidence type="ECO:0000313" key="2">
    <source>
        <dbReference type="EMBL" id="KAJ8511621.1"/>
    </source>
</evidence>
<dbReference type="Proteomes" id="UP001222027">
    <property type="component" value="Unassembled WGS sequence"/>
</dbReference>
<evidence type="ECO:0000256" key="1">
    <source>
        <dbReference type="SAM" id="Phobius"/>
    </source>
</evidence>
<accession>A0AAV8RWU7</accession>
<feature type="transmembrane region" description="Helical" evidence="1">
    <location>
        <begin position="12"/>
        <end position="29"/>
    </location>
</feature>
<comment type="caution">
    <text evidence="2">The sequence shown here is derived from an EMBL/GenBank/DDBJ whole genome shotgun (WGS) entry which is preliminary data.</text>
</comment>
<organism evidence="2 3">
    <name type="scientific">Ensete ventricosum</name>
    <name type="common">Abyssinian banana</name>
    <name type="synonym">Musa ensete</name>
    <dbReference type="NCBI Taxonomy" id="4639"/>
    <lineage>
        <taxon>Eukaryota</taxon>
        <taxon>Viridiplantae</taxon>
        <taxon>Streptophyta</taxon>
        <taxon>Embryophyta</taxon>
        <taxon>Tracheophyta</taxon>
        <taxon>Spermatophyta</taxon>
        <taxon>Magnoliopsida</taxon>
        <taxon>Liliopsida</taxon>
        <taxon>Zingiberales</taxon>
        <taxon>Musaceae</taxon>
        <taxon>Ensete</taxon>
    </lineage>
</organism>
<protein>
    <submittedName>
        <fullName evidence="2">Uncharacterized protein</fullName>
    </submittedName>
</protein>
<gene>
    <name evidence="2" type="ORF">OPV22_002055</name>
</gene>
<proteinExistence type="predicted"/>
<sequence length="81" mass="9632">MEPVWITEFPRIICWLPLPCYFVTSLLSLSLFHNLYLFFFVCASPTHLRSLLDLKRSCVDMPVPLSGFDRMIRFMGKKWKM</sequence>
<keyword evidence="3" id="KW-1185">Reference proteome</keyword>
<reference evidence="2 3" key="1">
    <citation type="submission" date="2022-12" db="EMBL/GenBank/DDBJ databases">
        <title>Chromosome-scale assembly of the Ensete ventricosum genome.</title>
        <authorList>
            <person name="Dussert Y."/>
            <person name="Stocks J."/>
            <person name="Wendawek A."/>
            <person name="Woldeyes F."/>
            <person name="Nichols R.A."/>
            <person name="Borrell J.S."/>
        </authorList>
    </citation>
    <scope>NUCLEOTIDE SEQUENCE [LARGE SCALE GENOMIC DNA]</scope>
    <source>
        <strain evidence="3">cv. Maze</strain>
        <tissue evidence="2">Seeds</tissue>
    </source>
</reference>
<keyword evidence="1" id="KW-1133">Transmembrane helix</keyword>
<keyword evidence="1" id="KW-0812">Transmembrane</keyword>
<dbReference type="EMBL" id="JAQQAF010000001">
    <property type="protein sequence ID" value="KAJ8511621.1"/>
    <property type="molecule type" value="Genomic_DNA"/>
</dbReference>